<feature type="chain" id="PRO_5009447176" description="Peptidase A1 domain-containing protein" evidence="7">
    <location>
        <begin position="31"/>
        <end position="860"/>
    </location>
</feature>
<keyword evidence="10" id="KW-1185">Reference proteome</keyword>
<feature type="signal peptide" evidence="7">
    <location>
        <begin position="1"/>
        <end position="30"/>
    </location>
</feature>
<dbReference type="CDD" id="cd12087">
    <property type="entry name" value="TM_EGFR-like"/>
    <property type="match status" value="1"/>
</dbReference>
<keyword evidence="7" id="KW-0732">Signal</keyword>
<feature type="region of interest" description="Disordered" evidence="5">
    <location>
        <begin position="541"/>
        <end position="572"/>
    </location>
</feature>
<dbReference type="InterPro" id="IPR049328">
    <property type="entry name" value="TM_ErbB1"/>
</dbReference>
<accession>A0A1E1LKX1</accession>
<evidence type="ECO:0000313" key="10">
    <source>
        <dbReference type="Proteomes" id="UP000178129"/>
    </source>
</evidence>
<feature type="compositionally biased region" description="Polar residues" evidence="5">
    <location>
        <begin position="744"/>
        <end position="753"/>
    </location>
</feature>
<evidence type="ECO:0000256" key="7">
    <source>
        <dbReference type="SAM" id="SignalP"/>
    </source>
</evidence>
<dbReference type="InParanoid" id="A0A1E1LKX1"/>
<dbReference type="GO" id="GO:0005524">
    <property type="term" value="F:ATP binding"/>
    <property type="evidence" value="ECO:0007669"/>
    <property type="project" value="UniProtKB-KW"/>
</dbReference>
<dbReference type="Gene3D" id="2.40.70.10">
    <property type="entry name" value="Acid Proteases"/>
    <property type="match status" value="2"/>
</dbReference>
<dbReference type="InterPro" id="IPR034164">
    <property type="entry name" value="Pepsin-like_dom"/>
</dbReference>
<sequence length="860" mass="91535">MESRWSRIRLVHVVLGFTAAFGTCVEGADAAETVRALSIPPSANWYGDDGTWSAISIRVGDPLQWVDVMVSTVSSETWVVGPGGCSVGDSECSFIRGGIFDPSKSSTWQNQGFFELGVGKQLGNTGYAQYGLDNLTFGGTGVMIPSAIVGAFNGTGPISGTSYILGFFGLGVVQGGFNNTSPLSALSALVEQVGIIPSHSWGYTAGAKYQQKGVVNSLTLGGYDSSRFIPHEVSFNLNPGKQLLTYVNSISVASSAASNNWTKPVQLLGPTDRVSAIIDSSTPYLWLPKAVCERFAQSLGMTYDTLLNLYTFDANQTQHSTLGSSSLSFTFSLSDLSSTPATINITVPYAAFDLQLTYPAIPDTSFGAANSTKYYFPLRQATNEAQYTIGRAFLQEAYVITDYERNTFSVHQAIHPMDSVGNTTIVSIRPPQDSTFSGVPIQSGSKLSGGAIAGVVIGAFLLVAISALLIFFLCRRKRQRKQNDTDFEKPLAPAQNPRTLLCRLLNRNRPTRVGVHEASGSSTFPTEVGADASHERFELPAPLGPAELDSESATTTSLNGTTEHGSSTQDSANISAYERARRKLERQQAAAFVLSSPPRETYPVEKSDADVSHVAHYRSPDSPRIHIDSASVSPIVDSNSHFGGSLNISGQNSPVSPGYVLPSTSPAAPPPTYRRFNLDPANVVYAGRLPHNVQLPRVVPRIIGRDGRTIQSESTIATEPGASIGANSSLGSRYMEHEADDLYSSDSGNTNIVSPLPSGSGSGSGSGSQGSRDVNMDLVSSPDNSTDGRTLQRGAGNVDEGEGEGEMGSALMSSKVSLPDPQGSGRRLDGEDLVHIPQPAEKRFSWEEERISGREDGKGS</sequence>
<evidence type="ECO:0000313" key="9">
    <source>
        <dbReference type="EMBL" id="CZT11137.1"/>
    </source>
</evidence>
<evidence type="ECO:0000259" key="8">
    <source>
        <dbReference type="PROSITE" id="PS51767"/>
    </source>
</evidence>
<dbReference type="EMBL" id="FJUW01000061">
    <property type="protein sequence ID" value="CZT11137.1"/>
    <property type="molecule type" value="Genomic_DNA"/>
</dbReference>
<dbReference type="PRINTS" id="PR00792">
    <property type="entry name" value="PEPSIN"/>
</dbReference>
<dbReference type="PANTHER" id="PTHR47966">
    <property type="entry name" value="BETA-SITE APP-CLEAVING ENZYME, ISOFORM A-RELATED"/>
    <property type="match status" value="1"/>
</dbReference>
<gene>
    <name evidence="9" type="ORF">RCO7_05572</name>
</gene>
<dbReference type="Pfam" id="PF21314">
    <property type="entry name" value="TM_ErbB1"/>
    <property type="match status" value="1"/>
</dbReference>
<organism evidence="9 10">
    <name type="scientific">Rhynchosporium graminicola</name>
    <dbReference type="NCBI Taxonomy" id="2792576"/>
    <lineage>
        <taxon>Eukaryota</taxon>
        <taxon>Fungi</taxon>
        <taxon>Dikarya</taxon>
        <taxon>Ascomycota</taxon>
        <taxon>Pezizomycotina</taxon>
        <taxon>Leotiomycetes</taxon>
        <taxon>Helotiales</taxon>
        <taxon>Ploettnerulaceae</taxon>
        <taxon>Rhynchosporium</taxon>
    </lineage>
</organism>
<reference evidence="10" key="1">
    <citation type="submission" date="2016-03" db="EMBL/GenBank/DDBJ databases">
        <authorList>
            <person name="Ploux O."/>
        </authorList>
    </citation>
    <scope>NUCLEOTIDE SEQUENCE [LARGE SCALE GENOMIC DNA]</scope>
    <source>
        <strain evidence="10">UK7</strain>
    </source>
</reference>
<dbReference type="CDD" id="cd05471">
    <property type="entry name" value="pepsin_like"/>
    <property type="match status" value="1"/>
</dbReference>
<dbReference type="Pfam" id="PF00026">
    <property type="entry name" value="Asp"/>
    <property type="match status" value="1"/>
</dbReference>
<feature type="region of interest" description="Disordered" evidence="5">
    <location>
        <begin position="741"/>
        <end position="860"/>
    </location>
</feature>
<protein>
    <recommendedName>
        <fullName evidence="8">Peptidase A1 domain-containing protein</fullName>
    </recommendedName>
</protein>
<keyword evidence="3" id="KW-0547">Nucleotide-binding</keyword>
<evidence type="ECO:0000256" key="5">
    <source>
        <dbReference type="SAM" id="MobiDB-lite"/>
    </source>
</evidence>
<feature type="compositionally biased region" description="Polar residues" evidence="5">
    <location>
        <begin position="551"/>
        <end position="572"/>
    </location>
</feature>
<keyword evidence="6" id="KW-0472">Membrane</keyword>
<dbReference type="GO" id="GO:0004190">
    <property type="term" value="F:aspartic-type endopeptidase activity"/>
    <property type="evidence" value="ECO:0007669"/>
    <property type="project" value="InterPro"/>
</dbReference>
<name>A0A1E1LKX1_9HELO</name>
<comment type="similarity">
    <text evidence="1">Belongs to the peptidase A1 family.</text>
</comment>
<proteinExistence type="inferred from homology"/>
<dbReference type="GO" id="GO:0000324">
    <property type="term" value="C:fungal-type vacuole"/>
    <property type="evidence" value="ECO:0007669"/>
    <property type="project" value="TreeGrafter"/>
</dbReference>
<dbReference type="AlphaFoldDB" id="A0A1E1LKX1"/>
<dbReference type="Proteomes" id="UP000178129">
    <property type="component" value="Unassembled WGS sequence"/>
</dbReference>
<keyword evidence="2" id="KW-0597">Phosphoprotein</keyword>
<keyword evidence="6" id="KW-0812">Transmembrane</keyword>
<evidence type="ECO:0000256" key="4">
    <source>
        <dbReference type="ARBA" id="ARBA00022840"/>
    </source>
</evidence>
<evidence type="ECO:0000256" key="3">
    <source>
        <dbReference type="ARBA" id="ARBA00022741"/>
    </source>
</evidence>
<dbReference type="STRING" id="914237.A0A1E1LKX1"/>
<dbReference type="InterPro" id="IPR001461">
    <property type="entry name" value="Aspartic_peptidase_A1"/>
</dbReference>
<comment type="caution">
    <text evidence="9">The sequence shown here is derived from an EMBL/GenBank/DDBJ whole genome shotgun (WGS) entry which is preliminary data.</text>
</comment>
<evidence type="ECO:0000256" key="2">
    <source>
        <dbReference type="ARBA" id="ARBA00022553"/>
    </source>
</evidence>
<feature type="transmembrane region" description="Helical" evidence="6">
    <location>
        <begin position="451"/>
        <end position="474"/>
    </location>
</feature>
<dbReference type="GO" id="GO:0006508">
    <property type="term" value="P:proteolysis"/>
    <property type="evidence" value="ECO:0007669"/>
    <property type="project" value="InterPro"/>
</dbReference>
<evidence type="ECO:0000256" key="6">
    <source>
        <dbReference type="SAM" id="Phobius"/>
    </source>
</evidence>
<dbReference type="SUPFAM" id="SSF50630">
    <property type="entry name" value="Acid proteases"/>
    <property type="match status" value="1"/>
</dbReference>
<keyword evidence="4" id="KW-0067">ATP-binding</keyword>
<feature type="compositionally biased region" description="Basic and acidic residues" evidence="5">
    <location>
        <begin position="826"/>
        <end position="860"/>
    </location>
</feature>
<keyword evidence="6" id="KW-1133">Transmembrane helix</keyword>
<dbReference type="InterPro" id="IPR021109">
    <property type="entry name" value="Peptidase_aspartic_dom_sf"/>
</dbReference>
<dbReference type="PANTHER" id="PTHR47966:SF51">
    <property type="entry name" value="BETA-SITE APP-CLEAVING ENZYME, ISOFORM A-RELATED"/>
    <property type="match status" value="1"/>
</dbReference>
<dbReference type="InterPro" id="IPR033121">
    <property type="entry name" value="PEPTIDASE_A1"/>
</dbReference>
<dbReference type="PROSITE" id="PS51767">
    <property type="entry name" value="PEPTIDASE_A1"/>
    <property type="match status" value="1"/>
</dbReference>
<evidence type="ECO:0000256" key="1">
    <source>
        <dbReference type="ARBA" id="ARBA00007447"/>
    </source>
</evidence>
<feature type="domain" description="Peptidase A1" evidence="8">
    <location>
        <begin position="53"/>
        <end position="411"/>
    </location>
</feature>